<organism evidence="6 7">
    <name type="scientific">Microbotryum intermedium</name>
    <dbReference type="NCBI Taxonomy" id="269621"/>
    <lineage>
        <taxon>Eukaryota</taxon>
        <taxon>Fungi</taxon>
        <taxon>Dikarya</taxon>
        <taxon>Basidiomycota</taxon>
        <taxon>Pucciniomycotina</taxon>
        <taxon>Microbotryomycetes</taxon>
        <taxon>Microbotryales</taxon>
        <taxon>Microbotryaceae</taxon>
        <taxon>Microbotryum</taxon>
    </lineage>
</organism>
<dbReference type="Gene3D" id="1.25.40.10">
    <property type="entry name" value="Tetratricopeptide repeat domain"/>
    <property type="match status" value="2"/>
</dbReference>
<keyword evidence="4" id="KW-0539">Nucleus</keyword>
<keyword evidence="3" id="KW-0677">Repeat</keyword>
<feature type="compositionally biased region" description="Pro residues" evidence="5">
    <location>
        <begin position="1"/>
        <end position="11"/>
    </location>
</feature>
<evidence type="ECO:0000256" key="5">
    <source>
        <dbReference type="SAM" id="MobiDB-lite"/>
    </source>
</evidence>
<dbReference type="GO" id="GO:0006396">
    <property type="term" value="P:RNA processing"/>
    <property type="evidence" value="ECO:0007669"/>
    <property type="project" value="InterPro"/>
</dbReference>
<dbReference type="EMBL" id="FMSP01000003">
    <property type="protein sequence ID" value="SCV68709.1"/>
    <property type="molecule type" value="Genomic_DNA"/>
</dbReference>
<gene>
    <name evidence="6" type="ORF">BQ2448_830</name>
</gene>
<feature type="compositionally biased region" description="Basic and acidic residues" evidence="5">
    <location>
        <begin position="112"/>
        <end position="128"/>
    </location>
</feature>
<dbReference type="SUPFAM" id="SSF48452">
    <property type="entry name" value="TPR-like"/>
    <property type="match status" value="2"/>
</dbReference>
<dbReference type="SMART" id="SM00386">
    <property type="entry name" value="HAT"/>
    <property type="match status" value="6"/>
</dbReference>
<evidence type="ECO:0000313" key="7">
    <source>
        <dbReference type="Proteomes" id="UP000198372"/>
    </source>
</evidence>
<dbReference type="PANTHER" id="PTHR13471:SF0">
    <property type="entry name" value="NUCLEAR EXOSOME REGULATOR NRDE2"/>
    <property type="match status" value="1"/>
</dbReference>
<dbReference type="InterPro" id="IPR011990">
    <property type="entry name" value="TPR-like_helical_dom_sf"/>
</dbReference>
<sequence length="1326" mass="149860">MSGSRRPPPPSFDSFPVAEVPKPSSSSSISTSLVHTLRGGAPPPAQPSFDSFPAPPAPTPADTFLDGLEQQLDRSKPTKTGDKSDHRQPKHHDDYDSSTSRSKSTSTSTSTSDERHSGDRKRKDERGHHDRHAIIRNASASSSSSPSRKGKAIADRSEPGSSQFQLAEHEYGDKRRKPYQLVQATMSEETEKIAPKTPSSLAESSDKPPYYSSRKGDELNIKYGSLNRGDVPRYRRLGGNALLLAGRVVGLNEGLRITRDTAYTGRGVEIGPLRKFRTPRYSDSRSARHMLDKDFRRISLVAKSGEQPRRDPFAERENIVSFEREHTFDELMQGLEYEEGTDYRSIAGQIKPSDLSAAAPGEKQNSVVNEDISSSQNEFDQLGVTGGESESQYMLRRNIELDKALRDDPKNVKLWLEFVEWQDHVALSASGASRWRTALSRVERRSTAQVKLAVVERALKADPANVEDERLVLKLLQLAEEVEDTPTITKRWKKVLEEQPTMTSLWVRYVGWRQTDGTSFEVGSVVDTFVECFETLQRRADLAATPQERDMIDANMVYLFLRLCLMLRQAVRMISWAGYVERALASFQAIVELNLFRPAQLQSRAGSESMHGWRSRTLEALESFWDDESPRVGENGALGWCNTAAGAAAPISQPDHLASPSTDANWPGVECWARWECLASKANPRPARLTDESVDEDDVARVPLFDSDIKPFLFIVDSYDTKQQLVYAFLTFLGLPFVPPDVPTSTPFATDGFIHSSLVEHENAVRRFWPSKSGTTHVVEVISGEAMEPERKPALEKPWYTPFNAMPCSVELLFDTHQGWFTTIKEQDLEGVDVELARNVLTLLSGLSSSDDPFLNLDAFAFEACRSPKSAGKLAKSVLRTKRQTLVLWDGYARIERARGKVSDARQVYVTALSMYRTFPSQERIDGPLLWRSWAEMEWEEGGIDVASKVLMAATADGDGEDLGESSNNSQYGSELTKSRANIPASLARTSSAKVTPAQKLRARQFYTTELEASFQPFATQRLVRNRNHLAFSFALFDYLCRGDLTASTTEIFEQHLSRLEDAGAKGSCEHEEAYQSYVKLLYRHAEKGKRGHRPAQLRQVLERAIAEFRNNTMFLSLYYHNELRTKIQNRVRRTMEDHVLKKDPTSQGYLFAIFAEAHLDSRSTNVWGVRNLFERAVEDPSTRSSPSIWALYIDFELRNEERTRVKTQLYRAVEACPWCRELYLIAFRPELRSVFSDQDLRHQWHEAMLRRGLRLRYDLPPPSANAGIKLADHDDDDDDLQMAMRKAGALHFIGSADDRPMTQEREKTMDDVETIFREREALKPY</sequence>
<evidence type="ECO:0000256" key="4">
    <source>
        <dbReference type="ARBA" id="ARBA00023242"/>
    </source>
</evidence>
<dbReference type="InterPro" id="IPR003107">
    <property type="entry name" value="HAT"/>
</dbReference>
<feature type="compositionally biased region" description="Low complexity" evidence="5">
    <location>
        <begin position="97"/>
        <end position="111"/>
    </location>
</feature>
<evidence type="ECO:0000256" key="3">
    <source>
        <dbReference type="ARBA" id="ARBA00022737"/>
    </source>
</evidence>
<evidence type="ECO:0000313" key="6">
    <source>
        <dbReference type="EMBL" id="SCV68709.1"/>
    </source>
</evidence>
<dbReference type="Pfam" id="PF08424">
    <property type="entry name" value="NRDE-2"/>
    <property type="match status" value="1"/>
</dbReference>
<dbReference type="PANTHER" id="PTHR13471">
    <property type="entry name" value="TETRATRICOPEPTIDE-LIKE HELICAL"/>
    <property type="match status" value="1"/>
</dbReference>
<protein>
    <submittedName>
        <fullName evidence="6">BQ2448_830 protein</fullName>
    </submittedName>
</protein>
<feature type="region of interest" description="Disordered" evidence="5">
    <location>
        <begin position="1"/>
        <end position="217"/>
    </location>
</feature>
<dbReference type="OrthoDB" id="297219at2759"/>
<comment type="subcellular location">
    <subcellularLocation>
        <location evidence="1">Nucleus</location>
    </subcellularLocation>
</comment>
<name>A0A238F7I0_9BASI</name>
<evidence type="ECO:0000256" key="2">
    <source>
        <dbReference type="ARBA" id="ARBA00009265"/>
    </source>
</evidence>
<comment type="similarity">
    <text evidence="2">Belongs to the NRDE2 family.</text>
</comment>
<dbReference type="GO" id="GO:1902369">
    <property type="term" value="P:negative regulation of RNA catabolic process"/>
    <property type="evidence" value="ECO:0007669"/>
    <property type="project" value="TreeGrafter"/>
</dbReference>
<dbReference type="STRING" id="269621.A0A238F7I0"/>
<reference evidence="7" key="1">
    <citation type="submission" date="2016-09" db="EMBL/GenBank/DDBJ databases">
        <authorList>
            <person name="Jeantristanb JTB J.-T."/>
            <person name="Ricardo R."/>
        </authorList>
    </citation>
    <scope>NUCLEOTIDE SEQUENCE [LARGE SCALE GENOMIC DNA]</scope>
</reference>
<dbReference type="GO" id="GO:0071013">
    <property type="term" value="C:catalytic step 2 spliceosome"/>
    <property type="evidence" value="ECO:0007669"/>
    <property type="project" value="TreeGrafter"/>
</dbReference>
<dbReference type="InterPro" id="IPR013633">
    <property type="entry name" value="NRDE-2"/>
</dbReference>
<dbReference type="Proteomes" id="UP000198372">
    <property type="component" value="Unassembled WGS sequence"/>
</dbReference>
<feature type="compositionally biased region" description="Basic and acidic residues" evidence="5">
    <location>
        <begin position="71"/>
        <end position="95"/>
    </location>
</feature>
<evidence type="ECO:0000256" key="1">
    <source>
        <dbReference type="ARBA" id="ARBA00004123"/>
    </source>
</evidence>
<keyword evidence="7" id="KW-1185">Reference proteome</keyword>
<proteinExistence type="inferred from homology"/>
<dbReference type="GO" id="GO:0031048">
    <property type="term" value="P:regulatory ncRNA-mediated heterochromatin formation"/>
    <property type="evidence" value="ECO:0007669"/>
    <property type="project" value="TreeGrafter"/>
</dbReference>
<feature type="compositionally biased region" description="Low complexity" evidence="5">
    <location>
        <begin position="138"/>
        <end position="147"/>
    </location>
</feature>
<accession>A0A238F7I0</accession>